<keyword evidence="9" id="KW-1185">Reference proteome</keyword>
<evidence type="ECO:0000313" key="8">
    <source>
        <dbReference type="EMBL" id="SFO68991.1"/>
    </source>
</evidence>
<dbReference type="AlphaFoldDB" id="A0A1I5J9D2"/>
<feature type="transmembrane region" description="Helical" evidence="6">
    <location>
        <begin position="13"/>
        <end position="30"/>
    </location>
</feature>
<feature type="transmembrane region" description="Helical" evidence="6">
    <location>
        <begin position="139"/>
        <end position="160"/>
    </location>
</feature>
<accession>A0A1I5J9D2</accession>
<comment type="subcellular location">
    <subcellularLocation>
        <location evidence="1 6">Cell membrane</location>
        <topology evidence="1 6">Multi-pass membrane protein</topology>
    </subcellularLocation>
</comment>
<feature type="transmembrane region" description="Helical" evidence="6">
    <location>
        <begin position="51"/>
        <end position="82"/>
    </location>
</feature>
<name>A0A1I5J9D2_9FIRM</name>
<feature type="domain" description="VTT" evidence="7">
    <location>
        <begin position="69"/>
        <end position="185"/>
    </location>
</feature>
<evidence type="ECO:0000313" key="9">
    <source>
        <dbReference type="Proteomes" id="UP000198806"/>
    </source>
</evidence>
<dbReference type="PANTHER" id="PTHR12677:SF49">
    <property type="entry name" value="TVP38_TMEM64 FAMILY MEMBRANE PROTEIN"/>
    <property type="match status" value="1"/>
</dbReference>
<dbReference type="RefSeq" id="WP_091689384.1">
    <property type="nucleotide sequence ID" value="NZ_BAABFM010000049.1"/>
</dbReference>
<evidence type="ECO:0000256" key="6">
    <source>
        <dbReference type="RuleBase" id="RU366058"/>
    </source>
</evidence>
<dbReference type="GO" id="GO:0005886">
    <property type="term" value="C:plasma membrane"/>
    <property type="evidence" value="ECO:0007669"/>
    <property type="project" value="UniProtKB-SubCell"/>
</dbReference>
<keyword evidence="3 6" id="KW-0812">Transmembrane</keyword>
<evidence type="ECO:0000256" key="1">
    <source>
        <dbReference type="ARBA" id="ARBA00004651"/>
    </source>
</evidence>
<reference evidence="8 9" key="1">
    <citation type="submission" date="2016-10" db="EMBL/GenBank/DDBJ databases">
        <authorList>
            <person name="de Groot N.N."/>
        </authorList>
    </citation>
    <scope>NUCLEOTIDE SEQUENCE [LARGE SCALE GENOMIC DNA]</scope>
    <source>
        <strain evidence="8 9">DSM 1283</strain>
    </source>
</reference>
<dbReference type="InterPro" id="IPR032816">
    <property type="entry name" value="VTT_dom"/>
</dbReference>
<evidence type="ECO:0000256" key="4">
    <source>
        <dbReference type="ARBA" id="ARBA00022989"/>
    </source>
</evidence>
<dbReference type="EMBL" id="FOWD01000072">
    <property type="protein sequence ID" value="SFO68991.1"/>
    <property type="molecule type" value="Genomic_DNA"/>
</dbReference>
<dbReference type="Proteomes" id="UP000198806">
    <property type="component" value="Unassembled WGS sequence"/>
</dbReference>
<sequence>MQRRKFINNLLKFSTWIGLGVFCLFIVYGYKAGLFSSTESFREFILRFGMWSGLIFVLIQIAQVIVPIIPGAVSCVAGIIIFGPWVGFLYNYIGICIGSILVFLLSKKYGKDFVKGIIGEKSYNKYIGWIDRGRKFDTMFALAIFFPVAPDDLLCYIAGLTKMKLEKFVAIILLGKPMSIALYSLGLTSIGQYLLEFIK</sequence>
<dbReference type="OrthoDB" id="371137at2"/>
<dbReference type="InterPro" id="IPR015414">
    <property type="entry name" value="TMEM64"/>
</dbReference>
<organism evidence="8 9">
    <name type="scientific">Anaerocolumna aminovalerica</name>
    <dbReference type="NCBI Taxonomy" id="1527"/>
    <lineage>
        <taxon>Bacteria</taxon>
        <taxon>Bacillati</taxon>
        <taxon>Bacillota</taxon>
        <taxon>Clostridia</taxon>
        <taxon>Lachnospirales</taxon>
        <taxon>Lachnospiraceae</taxon>
        <taxon>Anaerocolumna</taxon>
    </lineage>
</organism>
<evidence type="ECO:0000256" key="3">
    <source>
        <dbReference type="ARBA" id="ARBA00022692"/>
    </source>
</evidence>
<evidence type="ECO:0000259" key="7">
    <source>
        <dbReference type="Pfam" id="PF09335"/>
    </source>
</evidence>
<dbReference type="Pfam" id="PF09335">
    <property type="entry name" value="VTT_dom"/>
    <property type="match status" value="1"/>
</dbReference>
<evidence type="ECO:0000256" key="5">
    <source>
        <dbReference type="ARBA" id="ARBA00023136"/>
    </source>
</evidence>
<feature type="transmembrane region" description="Helical" evidence="6">
    <location>
        <begin position="88"/>
        <end position="105"/>
    </location>
</feature>
<protein>
    <recommendedName>
        <fullName evidence="6">TVP38/TMEM64 family membrane protein</fullName>
    </recommendedName>
</protein>
<dbReference type="STRING" id="1527.SAMN04489757_1723"/>
<comment type="caution">
    <text evidence="6">Lacks conserved residue(s) required for the propagation of feature annotation.</text>
</comment>
<dbReference type="PANTHER" id="PTHR12677">
    <property type="entry name" value="GOLGI APPARATUS MEMBRANE PROTEIN TVP38-RELATED"/>
    <property type="match status" value="1"/>
</dbReference>
<proteinExistence type="inferred from homology"/>
<comment type="similarity">
    <text evidence="6">Belongs to the TVP38/TMEM64 family.</text>
</comment>
<keyword evidence="2 6" id="KW-1003">Cell membrane</keyword>
<keyword evidence="4 6" id="KW-1133">Transmembrane helix</keyword>
<evidence type="ECO:0000256" key="2">
    <source>
        <dbReference type="ARBA" id="ARBA00022475"/>
    </source>
</evidence>
<keyword evidence="5 6" id="KW-0472">Membrane</keyword>
<gene>
    <name evidence="8" type="ORF">SAMN04489757_1723</name>
</gene>